<evidence type="ECO:0000313" key="1">
    <source>
        <dbReference type="EnsemblMetazoa" id="CJA42594.1"/>
    </source>
</evidence>
<sequence length="161" mass="17627">MSQVETILEGWGAVVSRFQWLLAEKFLNRSQIPSSADSALGTNRYQCLCPLSARLDPNNDCVAIDRVACPRDACANGRCVPCDDDDNDVSKTASSKSIEKGDDLMPLCNSNEQRQGYRCLCEAGYLPPTCTVPTNPCHQNLCQNGAACNVTEHKSYELVFS</sequence>
<dbReference type="EnsemblMetazoa" id="CJA42594.1">
    <property type="protein sequence ID" value="CJA42594.1"/>
    <property type="gene ID" value="WBGene00218442"/>
</dbReference>
<protein>
    <recommendedName>
        <fullName evidence="3">EGF-like domain-containing protein</fullName>
    </recommendedName>
</protein>
<reference evidence="1" key="2">
    <citation type="submission" date="2022-06" db="UniProtKB">
        <authorList>
            <consortium name="EnsemblMetazoa"/>
        </authorList>
    </citation>
    <scope>IDENTIFICATION</scope>
    <source>
        <strain evidence="1">DF5081</strain>
    </source>
</reference>
<proteinExistence type="predicted"/>
<accession>A0A8R1ERH5</accession>
<reference evidence="2" key="1">
    <citation type="submission" date="2010-08" db="EMBL/GenBank/DDBJ databases">
        <authorList>
            <consortium name="Caenorhabditis japonica Sequencing Consortium"/>
            <person name="Wilson R.K."/>
        </authorList>
    </citation>
    <scope>NUCLEOTIDE SEQUENCE [LARGE SCALE GENOMIC DNA]</scope>
    <source>
        <strain evidence="2">DF5081</strain>
    </source>
</reference>
<dbReference type="AlphaFoldDB" id="A0A8R1ERH5"/>
<evidence type="ECO:0000313" key="2">
    <source>
        <dbReference type="Proteomes" id="UP000005237"/>
    </source>
</evidence>
<name>A0A8R1ERH5_CAEJA</name>
<dbReference type="Proteomes" id="UP000005237">
    <property type="component" value="Unassembled WGS sequence"/>
</dbReference>
<organism evidence="1 2">
    <name type="scientific">Caenorhabditis japonica</name>
    <dbReference type="NCBI Taxonomy" id="281687"/>
    <lineage>
        <taxon>Eukaryota</taxon>
        <taxon>Metazoa</taxon>
        <taxon>Ecdysozoa</taxon>
        <taxon>Nematoda</taxon>
        <taxon>Chromadorea</taxon>
        <taxon>Rhabditida</taxon>
        <taxon>Rhabditina</taxon>
        <taxon>Rhabditomorpha</taxon>
        <taxon>Rhabditoidea</taxon>
        <taxon>Rhabditidae</taxon>
        <taxon>Peloderinae</taxon>
        <taxon>Caenorhabditis</taxon>
    </lineage>
</organism>
<dbReference type="Gene3D" id="2.10.25.10">
    <property type="entry name" value="Laminin"/>
    <property type="match status" value="1"/>
</dbReference>
<evidence type="ECO:0008006" key="3">
    <source>
        <dbReference type="Google" id="ProtNLM"/>
    </source>
</evidence>
<keyword evidence="2" id="KW-1185">Reference proteome</keyword>